<evidence type="ECO:0000259" key="1">
    <source>
        <dbReference type="PROSITE" id="PS50404"/>
    </source>
</evidence>
<dbReference type="InterPro" id="IPR036249">
    <property type="entry name" value="Thioredoxin-like_sf"/>
</dbReference>
<keyword evidence="4" id="KW-1185">Reference proteome</keyword>
<dbReference type="InterPro" id="IPR010987">
    <property type="entry name" value="Glutathione-S-Trfase_C-like"/>
</dbReference>
<dbReference type="PANTHER" id="PTHR11571">
    <property type="entry name" value="GLUTATHIONE S-TRANSFERASE"/>
    <property type="match status" value="1"/>
</dbReference>
<comment type="caution">
    <text evidence="3">The sequence shown here is derived from an EMBL/GenBank/DDBJ whole genome shotgun (WGS) entry which is preliminary data.</text>
</comment>
<dbReference type="InterPro" id="IPR036282">
    <property type="entry name" value="Glutathione-S-Trfase_C_sf"/>
</dbReference>
<dbReference type="InterPro" id="IPR004045">
    <property type="entry name" value="Glutathione_S-Trfase_N"/>
</dbReference>
<dbReference type="Gene3D" id="1.20.1050.10">
    <property type="match status" value="1"/>
</dbReference>
<dbReference type="SUPFAM" id="SSF47616">
    <property type="entry name" value="GST C-terminal domain-like"/>
    <property type="match status" value="1"/>
</dbReference>
<dbReference type="CDD" id="cd03039">
    <property type="entry name" value="GST_N_Sigma_like"/>
    <property type="match status" value="1"/>
</dbReference>
<dbReference type="Pfam" id="PF02798">
    <property type="entry name" value="GST_N"/>
    <property type="match status" value="1"/>
</dbReference>
<dbReference type="InterPro" id="IPR004046">
    <property type="entry name" value="GST_C"/>
</dbReference>
<organism evidence="3 4">
    <name type="scientific">Cyclotella atomus</name>
    <dbReference type="NCBI Taxonomy" id="382360"/>
    <lineage>
        <taxon>Eukaryota</taxon>
        <taxon>Sar</taxon>
        <taxon>Stramenopiles</taxon>
        <taxon>Ochrophyta</taxon>
        <taxon>Bacillariophyta</taxon>
        <taxon>Coscinodiscophyceae</taxon>
        <taxon>Thalassiosirophycidae</taxon>
        <taxon>Stephanodiscales</taxon>
        <taxon>Stephanodiscaceae</taxon>
        <taxon>Cyclotella</taxon>
    </lineage>
</organism>
<dbReference type="PROSITE" id="PS50404">
    <property type="entry name" value="GST_NTER"/>
    <property type="match status" value="1"/>
</dbReference>
<dbReference type="Gene3D" id="3.40.30.10">
    <property type="entry name" value="Glutaredoxin"/>
    <property type="match status" value="1"/>
</dbReference>
<dbReference type="SFLD" id="SFLDS00019">
    <property type="entry name" value="Glutathione_Transferase_(cytos"/>
    <property type="match status" value="1"/>
</dbReference>
<dbReference type="Proteomes" id="UP001530400">
    <property type="component" value="Unassembled WGS sequence"/>
</dbReference>
<dbReference type="InterPro" id="IPR050213">
    <property type="entry name" value="GST_superfamily"/>
</dbReference>
<name>A0ABD3MUK0_9STRA</name>
<dbReference type="InterPro" id="IPR040079">
    <property type="entry name" value="Glutathione_S-Trfase"/>
</dbReference>
<dbReference type="Pfam" id="PF14497">
    <property type="entry name" value="GST_C_3"/>
    <property type="match status" value="1"/>
</dbReference>
<accession>A0ABD3MUK0</accession>
<feature type="domain" description="GST C-terminal" evidence="2">
    <location>
        <begin position="89"/>
        <end position="220"/>
    </location>
</feature>
<evidence type="ECO:0000313" key="4">
    <source>
        <dbReference type="Proteomes" id="UP001530400"/>
    </source>
</evidence>
<dbReference type="PROSITE" id="PS50405">
    <property type="entry name" value="GST_CTER"/>
    <property type="match status" value="1"/>
</dbReference>
<sequence length="220" mass="24123">MVTMTAKLHYYQATGRGNAIRLALAAANIEFEDVFASFPPSKEQRETWRKLGGNTTTNVPMLELDDGRVYTQSSAVLLVVARMGGLMPNNEELYLTDKLLADAEDLRGESYKCFIPWGASQEAADKFINEVLPLHLGNLERQLKLSNGAYFIGDALTIADIACYDATVNFGSSRVPGALDSFPLLKAWVAKVEENTGIKKYLASESFAGLMKFGPETVGR</sequence>
<evidence type="ECO:0000259" key="2">
    <source>
        <dbReference type="PROSITE" id="PS50405"/>
    </source>
</evidence>
<reference evidence="3 4" key="1">
    <citation type="submission" date="2024-10" db="EMBL/GenBank/DDBJ databases">
        <title>Updated reference genomes for cyclostephanoid diatoms.</title>
        <authorList>
            <person name="Roberts W.R."/>
            <person name="Alverson A.J."/>
        </authorList>
    </citation>
    <scope>NUCLEOTIDE SEQUENCE [LARGE SCALE GENOMIC DNA]</scope>
    <source>
        <strain evidence="3 4">AJA010-31</strain>
    </source>
</reference>
<dbReference type="EMBL" id="JALLPJ020001361">
    <property type="protein sequence ID" value="KAL3767630.1"/>
    <property type="molecule type" value="Genomic_DNA"/>
</dbReference>
<protein>
    <recommendedName>
        <fullName evidence="5">Glutathione S-transferase</fullName>
    </recommendedName>
</protein>
<dbReference type="CDD" id="cd03192">
    <property type="entry name" value="GST_C_Sigma_like"/>
    <property type="match status" value="1"/>
</dbReference>
<evidence type="ECO:0000313" key="3">
    <source>
        <dbReference type="EMBL" id="KAL3767630.1"/>
    </source>
</evidence>
<proteinExistence type="predicted"/>
<dbReference type="AlphaFoldDB" id="A0ABD3MUK0"/>
<evidence type="ECO:0008006" key="5">
    <source>
        <dbReference type="Google" id="ProtNLM"/>
    </source>
</evidence>
<dbReference type="SUPFAM" id="SSF52833">
    <property type="entry name" value="Thioredoxin-like"/>
    <property type="match status" value="1"/>
</dbReference>
<feature type="domain" description="GST N-terminal" evidence="1">
    <location>
        <begin position="4"/>
        <end position="88"/>
    </location>
</feature>
<gene>
    <name evidence="3" type="ORF">ACHAWO_011095</name>
</gene>